<keyword evidence="2" id="KW-0614">Plasmid</keyword>
<dbReference type="EMBL" id="CP023779">
    <property type="protein sequence ID" value="ATL72501.1"/>
    <property type="molecule type" value="Genomic_DNA"/>
</dbReference>
<evidence type="ECO:0000256" key="1">
    <source>
        <dbReference type="SAM" id="MobiDB-lite"/>
    </source>
</evidence>
<organism evidence="2 3">
    <name type="scientific">Nocardia terpenica</name>
    <dbReference type="NCBI Taxonomy" id="455432"/>
    <lineage>
        <taxon>Bacteria</taxon>
        <taxon>Bacillati</taxon>
        <taxon>Actinomycetota</taxon>
        <taxon>Actinomycetes</taxon>
        <taxon>Mycobacteriales</taxon>
        <taxon>Nocardiaceae</taxon>
        <taxon>Nocardia</taxon>
    </lineage>
</organism>
<evidence type="ECO:0000313" key="2">
    <source>
        <dbReference type="EMBL" id="ATL72501.1"/>
    </source>
</evidence>
<dbReference type="RefSeq" id="WP_098699296.1">
    <property type="nucleotide sequence ID" value="NZ_CP023779.1"/>
</dbReference>
<dbReference type="KEGG" id="ntp:CRH09_39705"/>
<gene>
    <name evidence="2" type="ORF">CRH09_39705</name>
</gene>
<evidence type="ECO:0000313" key="3">
    <source>
        <dbReference type="Proteomes" id="UP000221961"/>
    </source>
</evidence>
<dbReference type="GeneID" id="88363374"/>
<dbReference type="Proteomes" id="UP000221961">
    <property type="component" value="Plasmid p_NC_YFY_NT001"/>
</dbReference>
<sequence>MVPELVRGCRDTEQAFREHLITSRAVLGTHPRWALEYELIDEPDAGYPSGDPEWFRDEEPEYIDDEEDYPL</sequence>
<feature type="region of interest" description="Disordered" evidence="1">
    <location>
        <begin position="43"/>
        <end position="71"/>
    </location>
</feature>
<accession>A0A291RY36</accession>
<geneLocation type="plasmid" evidence="3">
    <name>p_nc_yfy_nt001</name>
</geneLocation>
<proteinExistence type="predicted"/>
<feature type="compositionally biased region" description="Acidic residues" evidence="1">
    <location>
        <begin position="56"/>
        <end position="71"/>
    </location>
</feature>
<name>A0A291RY36_9NOCA</name>
<reference evidence="2 3" key="1">
    <citation type="submission" date="2017-10" db="EMBL/GenBank/DDBJ databases">
        <title>Comparative genomics between pathogenic Norcardia.</title>
        <authorList>
            <person name="Zeng L."/>
        </authorList>
    </citation>
    <scope>NUCLEOTIDE SEQUENCE [LARGE SCALE GENOMIC DNA]</scope>
    <source>
        <strain evidence="2 3">NC_YFY_NT001</strain>
        <plasmid evidence="3">Plasmid p_nc_yfy_nt001</plasmid>
    </source>
</reference>
<protein>
    <submittedName>
        <fullName evidence="2">Uncharacterized protein</fullName>
    </submittedName>
</protein>
<dbReference type="AlphaFoldDB" id="A0A291RY36"/>